<dbReference type="RefSeq" id="WP_107967128.1">
    <property type="nucleotide sequence ID" value="NZ_NWBU01000005.1"/>
</dbReference>
<dbReference type="Gene3D" id="3.30.1370.10">
    <property type="entry name" value="K Homology domain, type 1"/>
    <property type="match status" value="1"/>
</dbReference>
<dbReference type="InterPro" id="IPR036612">
    <property type="entry name" value="KH_dom_type_1_sf"/>
</dbReference>
<sequence length="768" mass="83641">MFDIKKQEIQWGGKTLTLETGRVARQADGAVLATLGETVVLCAVTAARSVKDGQDFFPLTVHYQEKYSAAGRIPGGFFKRERGATEKETLVSRLIDRPIRPLFPEGFYNEINVIAQVLSYDGENEPDILAMVAASAALTISGVPFMGPVGAARVGYKDGEYILNPTLDQVKEGELDLVVAGTHDAVLMVESEAKELSEEVMLGAVMFAHRESQKVIEAIIRLAEESAKEPWELPALDNEGELKAKVKELVGDKLAEAYKLTKKAERQAAIAAAKQPIQQHFADADAETRLKAGKIAKKLEAEVVRTAILKEGRRIDGRDTKTVRPIDAQVHFLPRTHGSALFTRGETQSIVSTTLGTADAEQMVDGLNGVSYERFMLHYNFPPYSVGEVGRFGAPGRREVGHGKLAWRALNPVLPSKEEFPYTIRVLSDITESNGSSSMATVCGGSLSLMDAGVPLKRPVSGIAMGLILEGKEFAVISDILGDEDHLGDMDFKVAGTSEGITSLQMDIKIAGITEEIMEVALSQAKEGRAHILGEMAKALDHTRTELSSHAPRIETMTVPKDKIRDVIGTGGKVIREIVATTGAKVDIEDDGTVKISSSDPEKIAAARKWIEGITQEAEVGKIYDGKVVNLVDFGAFVNFMGGKDGLVHVSEIKNERVAKVSDVLSEGQAVKVKVLEIDPRGKVRLSMRVVDQETGAELEDTRPPREPREGGDRPRGEREGRGPRRDGDRGPRRDRGDRGPRRERGENGKDEGPEPEFAPAFLKRDDD</sequence>
<keyword evidence="3 8" id="KW-0808">Transferase</keyword>
<dbReference type="Pfam" id="PF03725">
    <property type="entry name" value="RNase_PH_C"/>
    <property type="match status" value="1"/>
</dbReference>
<keyword evidence="4 8" id="KW-0548">Nucleotidyltransferase</keyword>
<dbReference type="PROSITE" id="PS50126">
    <property type="entry name" value="S1"/>
    <property type="match status" value="1"/>
</dbReference>
<dbReference type="NCBIfam" id="TIGR03591">
    <property type="entry name" value="polynuc_phos"/>
    <property type="match status" value="1"/>
</dbReference>
<dbReference type="CDD" id="cd02393">
    <property type="entry name" value="KH-I_PNPase"/>
    <property type="match status" value="1"/>
</dbReference>
<evidence type="ECO:0000256" key="8">
    <source>
        <dbReference type="HAMAP-Rule" id="MF_01595"/>
    </source>
</evidence>
<reference evidence="11 12" key="1">
    <citation type="submission" date="2017-09" db="EMBL/GenBank/DDBJ databases">
        <title>Sphingomonas panjinensis sp.nov., isolated from oil-contaminated soil.</title>
        <authorList>
            <person name="Wang L."/>
            <person name="Chen L."/>
        </authorList>
    </citation>
    <scope>NUCLEOTIDE SEQUENCE [LARGE SCALE GENOMIC DNA]</scope>
    <source>
        <strain evidence="11 12">FW-11</strain>
    </source>
</reference>
<dbReference type="SUPFAM" id="SSF54211">
    <property type="entry name" value="Ribosomal protein S5 domain 2-like"/>
    <property type="match status" value="2"/>
</dbReference>
<dbReference type="InterPro" id="IPR015848">
    <property type="entry name" value="PNPase_PH_RNA-bd_bac/org-type"/>
</dbReference>
<evidence type="ECO:0000256" key="4">
    <source>
        <dbReference type="ARBA" id="ARBA00022695"/>
    </source>
</evidence>
<feature type="binding site" evidence="8">
    <location>
        <position position="491"/>
    </location>
    <ligand>
        <name>Mg(2+)</name>
        <dbReference type="ChEBI" id="CHEBI:18420"/>
    </ligand>
</feature>
<dbReference type="PANTHER" id="PTHR11252">
    <property type="entry name" value="POLYRIBONUCLEOTIDE NUCLEOTIDYLTRANSFERASE"/>
    <property type="match status" value="1"/>
</dbReference>
<dbReference type="GO" id="GO:0000175">
    <property type="term" value="F:3'-5'-RNA exonuclease activity"/>
    <property type="evidence" value="ECO:0007669"/>
    <property type="project" value="TreeGrafter"/>
</dbReference>
<dbReference type="Gene3D" id="2.40.50.140">
    <property type="entry name" value="Nucleic acid-binding proteins"/>
    <property type="match status" value="1"/>
</dbReference>
<dbReference type="InterPro" id="IPR001247">
    <property type="entry name" value="ExoRNase_PH_dom1"/>
</dbReference>
<dbReference type="InterPro" id="IPR036345">
    <property type="entry name" value="ExoRNase_PH_dom2_sf"/>
</dbReference>
<feature type="domain" description="S1 motif" evidence="10">
    <location>
        <begin position="621"/>
        <end position="689"/>
    </location>
</feature>
<dbReference type="AlphaFoldDB" id="A0A2T5FZY7"/>
<dbReference type="SUPFAM" id="SSF46915">
    <property type="entry name" value="Polynucleotide phosphorylase/guanosine pentaphosphate synthase (PNPase/GPSI), domain 3"/>
    <property type="match status" value="1"/>
</dbReference>
<dbReference type="InterPro" id="IPR012340">
    <property type="entry name" value="NA-bd_OB-fold"/>
</dbReference>
<keyword evidence="12" id="KW-1185">Reference proteome</keyword>
<dbReference type="InterPro" id="IPR012162">
    <property type="entry name" value="PNPase"/>
</dbReference>
<comment type="subcellular location">
    <subcellularLocation>
        <location evidence="8">Cytoplasm</location>
    </subcellularLocation>
</comment>
<evidence type="ECO:0000256" key="3">
    <source>
        <dbReference type="ARBA" id="ARBA00022679"/>
    </source>
</evidence>
<keyword evidence="2 8" id="KW-0963">Cytoplasm</keyword>
<feature type="region of interest" description="Disordered" evidence="9">
    <location>
        <begin position="689"/>
        <end position="768"/>
    </location>
</feature>
<accession>A0A2T5FZY7</accession>
<dbReference type="SMART" id="SM00322">
    <property type="entry name" value="KH"/>
    <property type="match status" value="1"/>
</dbReference>
<dbReference type="SUPFAM" id="SSF50249">
    <property type="entry name" value="Nucleic acid-binding proteins"/>
    <property type="match status" value="1"/>
</dbReference>
<keyword evidence="7 8" id="KW-0694">RNA-binding</keyword>
<dbReference type="InterPro" id="IPR004088">
    <property type="entry name" value="KH_dom_type_1"/>
</dbReference>
<dbReference type="HAMAP" id="MF_01595">
    <property type="entry name" value="PNPase"/>
    <property type="match status" value="1"/>
</dbReference>
<dbReference type="CDD" id="cd04472">
    <property type="entry name" value="S1_PNPase"/>
    <property type="match status" value="1"/>
</dbReference>
<dbReference type="Pfam" id="PF03726">
    <property type="entry name" value="PNPase"/>
    <property type="match status" value="1"/>
</dbReference>
<dbReference type="OrthoDB" id="9804305at2"/>
<dbReference type="GO" id="GO:0006396">
    <property type="term" value="P:RNA processing"/>
    <property type="evidence" value="ECO:0007669"/>
    <property type="project" value="InterPro"/>
</dbReference>
<evidence type="ECO:0000313" key="11">
    <source>
        <dbReference type="EMBL" id="PTQ12264.1"/>
    </source>
</evidence>
<dbReference type="CDD" id="cd11364">
    <property type="entry name" value="RNase_PH_PNPase_2"/>
    <property type="match status" value="1"/>
</dbReference>
<dbReference type="GO" id="GO:0005829">
    <property type="term" value="C:cytosol"/>
    <property type="evidence" value="ECO:0007669"/>
    <property type="project" value="UniProtKB-ARBA"/>
</dbReference>
<dbReference type="InterPro" id="IPR027408">
    <property type="entry name" value="PNPase/RNase_PH_dom_sf"/>
</dbReference>
<evidence type="ECO:0000259" key="10">
    <source>
        <dbReference type="PROSITE" id="PS50126"/>
    </source>
</evidence>
<dbReference type="SUPFAM" id="SSF54791">
    <property type="entry name" value="Eukaryotic type KH-domain (KH-domain type I)"/>
    <property type="match status" value="1"/>
</dbReference>
<dbReference type="FunFam" id="2.40.50.140:FF:000107">
    <property type="entry name" value="Polyribonucleotide nucleotidyltransferase"/>
    <property type="match status" value="1"/>
</dbReference>
<dbReference type="CDD" id="cd11363">
    <property type="entry name" value="RNase_PH_PNPase_1"/>
    <property type="match status" value="1"/>
</dbReference>
<evidence type="ECO:0000313" key="12">
    <source>
        <dbReference type="Proteomes" id="UP000244162"/>
    </source>
</evidence>
<dbReference type="GO" id="GO:0000287">
    <property type="term" value="F:magnesium ion binding"/>
    <property type="evidence" value="ECO:0007669"/>
    <property type="project" value="UniProtKB-UniRule"/>
</dbReference>
<organism evidence="11 12">
    <name type="scientific">Sphingomonas oleivorans</name>
    <dbReference type="NCBI Taxonomy" id="1735121"/>
    <lineage>
        <taxon>Bacteria</taxon>
        <taxon>Pseudomonadati</taxon>
        <taxon>Pseudomonadota</taxon>
        <taxon>Alphaproteobacteria</taxon>
        <taxon>Sphingomonadales</taxon>
        <taxon>Sphingomonadaceae</taxon>
        <taxon>Sphingomonas</taxon>
    </lineage>
</organism>
<comment type="function">
    <text evidence="8">Involved in mRNA degradation. Catalyzes the phosphorolysis of single-stranded polyribonucleotides processively in the 3'- to 5'-direction.</text>
</comment>
<gene>
    <name evidence="8 11" type="primary">pnp</name>
    <name evidence="11" type="ORF">CLG96_06915</name>
</gene>
<dbReference type="InterPro" id="IPR003029">
    <property type="entry name" value="S1_domain"/>
</dbReference>
<evidence type="ECO:0000256" key="5">
    <source>
        <dbReference type="ARBA" id="ARBA00022723"/>
    </source>
</evidence>
<dbReference type="InterPro" id="IPR015847">
    <property type="entry name" value="ExoRNase_PH_dom2"/>
</dbReference>
<feature type="binding site" evidence="8">
    <location>
        <position position="485"/>
    </location>
    <ligand>
        <name>Mg(2+)</name>
        <dbReference type="ChEBI" id="CHEBI:18420"/>
    </ligand>
</feature>
<dbReference type="FunFam" id="3.30.1370.10:FF:000001">
    <property type="entry name" value="Polyribonucleotide nucleotidyltransferase"/>
    <property type="match status" value="1"/>
</dbReference>
<dbReference type="InterPro" id="IPR020568">
    <property type="entry name" value="Ribosomal_Su5_D2-typ_SF"/>
</dbReference>
<evidence type="ECO:0000256" key="7">
    <source>
        <dbReference type="ARBA" id="ARBA00022884"/>
    </source>
</evidence>
<comment type="cofactor">
    <cofactor evidence="8">
        <name>Mg(2+)</name>
        <dbReference type="ChEBI" id="CHEBI:18420"/>
    </cofactor>
</comment>
<dbReference type="GO" id="GO:0003723">
    <property type="term" value="F:RNA binding"/>
    <property type="evidence" value="ECO:0007669"/>
    <property type="project" value="UniProtKB-UniRule"/>
</dbReference>
<protein>
    <recommendedName>
        <fullName evidence="8">Polyribonucleotide nucleotidyltransferase</fullName>
        <ecNumber evidence="8">2.7.7.8</ecNumber>
    </recommendedName>
    <alternativeName>
        <fullName evidence="8">Polynucleotide phosphorylase</fullName>
        <shortName evidence="8">PNPase</shortName>
    </alternativeName>
</protein>
<dbReference type="InterPro" id="IPR036456">
    <property type="entry name" value="PNPase_PH_RNA-bd_sf"/>
</dbReference>
<comment type="caution">
    <text evidence="11">The sequence shown here is derived from an EMBL/GenBank/DDBJ whole genome shotgun (WGS) entry which is preliminary data.</text>
</comment>
<dbReference type="Proteomes" id="UP000244162">
    <property type="component" value="Unassembled WGS sequence"/>
</dbReference>
<evidence type="ECO:0000256" key="1">
    <source>
        <dbReference type="ARBA" id="ARBA00007404"/>
    </source>
</evidence>
<dbReference type="PROSITE" id="PS50084">
    <property type="entry name" value="KH_TYPE_1"/>
    <property type="match status" value="1"/>
</dbReference>
<dbReference type="InterPro" id="IPR004087">
    <property type="entry name" value="KH_dom"/>
</dbReference>
<keyword evidence="6 8" id="KW-0460">Magnesium</keyword>
<proteinExistence type="inferred from homology"/>
<dbReference type="GO" id="GO:0006402">
    <property type="term" value="P:mRNA catabolic process"/>
    <property type="evidence" value="ECO:0007669"/>
    <property type="project" value="UniProtKB-UniRule"/>
</dbReference>
<dbReference type="PANTHER" id="PTHR11252:SF0">
    <property type="entry name" value="POLYRIBONUCLEOTIDE NUCLEOTIDYLTRANSFERASE 1, MITOCHONDRIAL"/>
    <property type="match status" value="1"/>
</dbReference>
<dbReference type="NCBIfam" id="NF008805">
    <property type="entry name" value="PRK11824.1"/>
    <property type="match status" value="1"/>
</dbReference>
<dbReference type="SMART" id="SM00316">
    <property type="entry name" value="S1"/>
    <property type="match status" value="1"/>
</dbReference>
<dbReference type="GO" id="GO:0004654">
    <property type="term" value="F:polyribonucleotide nucleotidyltransferase activity"/>
    <property type="evidence" value="ECO:0007669"/>
    <property type="project" value="UniProtKB-UniRule"/>
</dbReference>
<name>A0A2T5FZY7_9SPHN</name>
<dbReference type="Pfam" id="PF00013">
    <property type="entry name" value="KH_1"/>
    <property type="match status" value="1"/>
</dbReference>
<comment type="similarity">
    <text evidence="1 8">Belongs to the polyribonucleotide nucleotidyltransferase family.</text>
</comment>
<dbReference type="FunFam" id="3.30.230.70:FF:000002">
    <property type="entry name" value="Polyribonucleotide nucleotidyltransferase"/>
    <property type="match status" value="1"/>
</dbReference>
<dbReference type="PIRSF" id="PIRSF005499">
    <property type="entry name" value="PNPase"/>
    <property type="match status" value="1"/>
</dbReference>
<comment type="catalytic activity">
    <reaction evidence="8">
        <text>RNA(n+1) + phosphate = RNA(n) + a ribonucleoside 5'-diphosphate</text>
        <dbReference type="Rhea" id="RHEA:22096"/>
        <dbReference type="Rhea" id="RHEA-COMP:14527"/>
        <dbReference type="Rhea" id="RHEA-COMP:17342"/>
        <dbReference type="ChEBI" id="CHEBI:43474"/>
        <dbReference type="ChEBI" id="CHEBI:57930"/>
        <dbReference type="ChEBI" id="CHEBI:140395"/>
        <dbReference type="EC" id="2.7.7.8"/>
    </reaction>
</comment>
<dbReference type="FunFam" id="3.30.230.70:FF:000001">
    <property type="entry name" value="Polyribonucleotide nucleotidyltransferase"/>
    <property type="match status" value="1"/>
</dbReference>
<evidence type="ECO:0000256" key="6">
    <source>
        <dbReference type="ARBA" id="ARBA00022842"/>
    </source>
</evidence>
<dbReference type="Pfam" id="PF00575">
    <property type="entry name" value="S1"/>
    <property type="match status" value="1"/>
</dbReference>
<dbReference type="Gene3D" id="3.30.230.70">
    <property type="entry name" value="GHMP Kinase, N-terminal domain"/>
    <property type="match status" value="2"/>
</dbReference>
<evidence type="ECO:0000256" key="9">
    <source>
        <dbReference type="SAM" id="MobiDB-lite"/>
    </source>
</evidence>
<evidence type="ECO:0000256" key="2">
    <source>
        <dbReference type="ARBA" id="ARBA00022490"/>
    </source>
</evidence>
<dbReference type="Pfam" id="PF01138">
    <property type="entry name" value="RNase_PH"/>
    <property type="match status" value="2"/>
</dbReference>
<dbReference type="EMBL" id="NWBU01000005">
    <property type="protein sequence ID" value="PTQ12264.1"/>
    <property type="molecule type" value="Genomic_DNA"/>
</dbReference>
<keyword evidence="5 8" id="KW-0479">Metal-binding</keyword>
<feature type="compositionally biased region" description="Basic and acidic residues" evidence="9">
    <location>
        <begin position="700"/>
        <end position="753"/>
    </location>
</feature>
<dbReference type="EC" id="2.7.7.8" evidence="8"/>
<dbReference type="SUPFAM" id="SSF55666">
    <property type="entry name" value="Ribonuclease PH domain 2-like"/>
    <property type="match status" value="2"/>
</dbReference>